<accession>A0A8J7CIW2</accession>
<comment type="caution">
    <text evidence="1">The sequence shown here is derived from an EMBL/GenBank/DDBJ whole genome shotgun (WGS) entry which is preliminary data.</text>
</comment>
<organism evidence="1 2">
    <name type="scientific">Mangrovicoccus algicola</name>
    <dbReference type="NCBI Taxonomy" id="2771008"/>
    <lineage>
        <taxon>Bacteria</taxon>
        <taxon>Pseudomonadati</taxon>
        <taxon>Pseudomonadota</taxon>
        <taxon>Alphaproteobacteria</taxon>
        <taxon>Rhodobacterales</taxon>
        <taxon>Paracoccaceae</taxon>
        <taxon>Mangrovicoccus</taxon>
    </lineage>
</organism>
<gene>
    <name evidence="1" type="ORF">ICN82_17890</name>
</gene>
<keyword evidence="2" id="KW-1185">Reference proteome</keyword>
<dbReference type="EMBL" id="JACVXA010000071">
    <property type="protein sequence ID" value="MBE3640080.1"/>
    <property type="molecule type" value="Genomic_DNA"/>
</dbReference>
<protein>
    <submittedName>
        <fullName evidence="1">Uncharacterized protein</fullName>
    </submittedName>
</protein>
<evidence type="ECO:0000313" key="2">
    <source>
        <dbReference type="Proteomes" id="UP000609121"/>
    </source>
</evidence>
<dbReference type="RefSeq" id="WP_193185592.1">
    <property type="nucleotide sequence ID" value="NZ_JACVXA010000071.1"/>
</dbReference>
<evidence type="ECO:0000313" key="1">
    <source>
        <dbReference type="EMBL" id="MBE3640080.1"/>
    </source>
</evidence>
<sequence length="182" mass="19985">MTPLGNGAADLLTAERFLRFGGLEAGPEYDTLTLWVVSAEIAEDEEGDGSGNPLFDRIIGTPKMIETGPGSLRYCIIFRDCLSYAWRDESYALEEDAFEESEDREDAGAPPLLRRHDRSDFLEQVTRRTGAADVLDVPVMHFAVSTLDAVIDVACLGLPEVTAEMLGPDDPGPKPGRRVRRD</sequence>
<dbReference type="AlphaFoldDB" id="A0A8J7CIW2"/>
<proteinExistence type="predicted"/>
<name>A0A8J7CIW2_9RHOB</name>
<dbReference type="Proteomes" id="UP000609121">
    <property type="component" value="Unassembled WGS sequence"/>
</dbReference>
<reference evidence="1" key="1">
    <citation type="submission" date="2020-09" db="EMBL/GenBank/DDBJ databases">
        <title>A novel bacterium of genus Mangrovicoccus, isolated from South China Sea.</title>
        <authorList>
            <person name="Huang H."/>
            <person name="Mo K."/>
            <person name="Hu Y."/>
        </authorList>
    </citation>
    <scope>NUCLEOTIDE SEQUENCE</scope>
    <source>
        <strain evidence="1">HB182678</strain>
    </source>
</reference>